<evidence type="ECO:0000313" key="5">
    <source>
        <dbReference type="Proteomes" id="UP001163156"/>
    </source>
</evidence>
<keyword evidence="1" id="KW-0597">Phosphoprotein</keyword>
<dbReference type="InterPro" id="IPR007492">
    <property type="entry name" value="LytTR_DNA-bd_dom"/>
</dbReference>
<dbReference type="EMBL" id="CP110226">
    <property type="protein sequence ID" value="UZD22947.1"/>
    <property type="molecule type" value="Genomic_DNA"/>
</dbReference>
<evidence type="ECO:0000259" key="3">
    <source>
        <dbReference type="PROSITE" id="PS50930"/>
    </source>
</evidence>
<sequence>MIRTIIIEDEQPCMDHLVTLLEKGFKEEVELLGTFSSFEDGLEAISTLNPELVFLDIQLGNKSGFDLLKELEKIDFNLVFTTAYHQFAIDAFRFSAIDYLLKPIAPFQLKEALEKVQSGISKTDRDSKYQVLLESVNSTDQKLKKMVVPHINGFRILELSEVIRLQSDGNYTEIHLNNESKIVSGKTLKEYENRLLDYRFFRVHHSHLVNIDFIKSYTAGKGGYLTLKDNSQVEVSHRKKDSLMKYLKSSGTDIIF</sequence>
<dbReference type="SUPFAM" id="SSF52172">
    <property type="entry name" value="CheY-like"/>
    <property type="match status" value="1"/>
</dbReference>
<dbReference type="Gene3D" id="2.40.50.1020">
    <property type="entry name" value="LytTr DNA-binding domain"/>
    <property type="match status" value="1"/>
</dbReference>
<gene>
    <name evidence="4" type="ORF">OM944_00330</name>
</gene>
<evidence type="ECO:0000313" key="4">
    <source>
        <dbReference type="EMBL" id="UZD22947.1"/>
    </source>
</evidence>
<dbReference type="PROSITE" id="PS50930">
    <property type="entry name" value="HTH_LYTTR"/>
    <property type="match status" value="1"/>
</dbReference>
<proteinExistence type="predicted"/>
<protein>
    <submittedName>
        <fullName evidence="4">LytTR family DNA-binding domain-containing protein</fullName>
    </submittedName>
</protein>
<dbReference type="GO" id="GO:0003677">
    <property type="term" value="F:DNA binding"/>
    <property type="evidence" value="ECO:0007669"/>
    <property type="project" value="UniProtKB-KW"/>
</dbReference>
<evidence type="ECO:0000256" key="1">
    <source>
        <dbReference type="PROSITE-ProRule" id="PRU00169"/>
    </source>
</evidence>
<dbReference type="PROSITE" id="PS50110">
    <property type="entry name" value="RESPONSE_REGULATORY"/>
    <property type="match status" value="1"/>
</dbReference>
<dbReference type="SMART" id="SM00850">
    <property type="entry name" value="LytTR"/>
    <property type="match status" value="1"/>
</dbReference>
<dbReference type="InterPro" id="IPR046947">
    <property type="entry name" value="LytR-like"/>
</dbReference>
<feature type="domain" description="HTH LytTR-type" evidence="3">
    <location>
        <begin position="156"/>
        <end position="249"/>
    </location>
</feature>
<evidence type="ECO:0000259" key="2">
    <source>
        <dbReference type="PROSITE" id="PS50110"/>
    </source>
</evidence>
<dbReference type="RefSeq" id="WP_264809472.1">
    <property type="nucleotide sequence ID" value="NZ_CP110226.1"/>
</dbReference>
<organism evidence="4 5">
    <name type="scientific">Algoriphagus halophytocola</name>
    <dbReference type="NCBI Taxonomy" id="2991499"/>
    <lineage>
        <taxon>Bacteria</taxon>
        <taxon>Pseudomonadati</taxon>
        <taxon>Bacteroidota</taxon>
        <taxon>Cytophagia</taxon>
        <taxon>Cytophagales</taxon>
        <taxon>Cyclobacteriaceae</taxon>
        <taxon>Algoriphagus</taxon>
    </lineage>
</organism>
<dbReference type="InterPro" id="IPR001789">
    <property type="entry name" value="Sig_transdc_resp-reg_receiver"/>
</dbReference>
<name>A0ABY6MGM3_9BACT</name>
<dbReference type="Proteomes" id="UP001163156">
    <property type="component" value="Chromosome"/>
</dbReference>
<dbReference type="Gene3D" id="3.40.50.2300">
    <property type="match status" value="1"/>
</dbReference>
<dbReference type="PANTHER" id="PTHR37299">
    <property type="entry name" value="TRANSCRIPTIONAL REGULATOR-RELATED"/>
    <property type="match status" value="1"/>
</dbReference>
<keyword evidence="4" id="KW-0238">DNA-binding</keyword>
<reference evidence="4" key="1">
    <citation type="submission" date="2022-10" db="EMBL/GenBank/DDBJ databases">
        <title>Algoriphagus sp. a novel bacteria isolate from halophytes salicornia europaea.</title>
        <authorList>
            <person name="Peng Y."/>
            <person name="Jiang L."/>
            <person name="Lee J."/>
        </authorList>
    </citation>
    <scope>NUCLEOTIDE SEQUENCE</scope>
    <source>
        <strain evidence="4">TR-M5</strain>
    </source>
</reference>
<dbReference type="SMART" id="SM00448">
    <property type="entry name" value="REC"/>
    <property type="match status" value="1"/>
</dbReference>
<feature type="modified residue" description="4-aspartylphosphate" evidence="1">
    <location>
        <position position="56"/>
    </location>
</feature>
<keyword evidence="5" id="KW-1185">Reference proteome</keyword>
<dbReference type="InterPro" id="IPR011006">
    <property type="entry name" value="CheY-like_superfamily"/>
</dbReference>
<feature type="domain" description="Response regulatory" evidence="2">
    <location>
        <begin position="3"/>
        <end position="117"/>
    </location>
</feature>
<dbReference type="Pfam" id="PF00072">
    <property type="entry name" value="Response_reg"/>
    <property type="match status" value="1"/>
</dbReference>
<dbReference type="Pfam" id="PF04397">
    <property type="entry name" value="LytTR"/>
    <property type="match status" value="1"/>
</dbReference>
<dbReference type="PANTHER" id="PTHR37299:SF1">
    <property type="entry name" value="STAGE 0 SPORULATION PROTEIN A HOMOLOG"/>
    <property type="match status" value="1"/>
</dbReference>
<accession>A0ABY6MGM3</accession>